<dbReference type="EMBL" id="RBED01000133">
    <property type="protein sequence ID" value="RNL50499.1"/>
    <property type="molecule type" value="Genomic_DNA"/>
</dbReference>
<proteinExistence type="predicted"/>
<feature type="signal peptide" evidence="1">
    <location>
        <begin position="1"/>
        <end position="28"/>
    </location>
</feature>
<keyword evidence="1" id="KW-0732">Signal</keyword>
<dbReference type="SUPFAM" id="SSF51445">
    <property type="entry name" value="(Trans)glycosidases"/>
    <property type="match status" value="1"/>
</dbReference>
<name>A0A3N0BPZ0_9MICC</name>
<dbReference type="AlphaFoldDB" id="A0A3N0BPZ0"/>
<evidence type="ECO:0000256" key="1">
    <source>
        <dbReference type="SAM" id="SignalP"/>
    </source>
</evidence>
<reference evidence="2 3" key="1">
    <citation type="submission" date="2018-10" db="EMBL/GenBank/DDBJ databases">
        <title>Genome sequencing of Arthrobacter oryzae TNB02.</title>
        <authorList>
            <person name="Cho Y.-J."/>
            <person name="Cho A."/>
            <person name="Kim O.-S."/>
        </authorList>
    </citation>
    <scope>NUCLEOTIDE SEQUENCE [LARGE SCALE GENOMIC DNA]</scope>
    <source>
        <strain evidence="2 3">TNB02</strain>
    </source>
</reference>
<organism evidence="2 3">
    <name type="scientific">Arthrobacter oryzae</name>
    <dbReference type="NCBI Taxonomy" id="409290"/>
    <lineage>
        <taxon>Bacteria</taxon>
        <taxon>Bacillati</taxon>
        <taxon>Actinomycetota</taxon>
        <taxon>Actinomycetes</taxon>
        <taxon>Micrococcales</taxon>
        <taxon>Micrococcaceae</taxon>
        <taxon>Arthrobacter</taxon>
    </lineage>
</organism>
<evidence type="ECO:0000313" key="3">
    <source>
        <dbReference type="Proteomes" id="UP000273807"/>
    </source>
</evidence>
<feature type="chain" id="PRO_5018257613" description="DUF1906 domain-containing protein" evidence="1">
    <location>
        <begin position="29"/>
        <end position="268"/>
    </location>
</feature>
<protein>
    <recommendedName>
        <fullName evidence="4">DUF1906 domain-containing protein</fullName>
    </recommendedName>
</protein>
<dbReference type="Proteomes" id="UP000273807">
    <property type="component" value="Unassembled WGS sequence"/>
</dbReference>
<sequence>MLSSMARLALTVTTALGLVLAGVGPVSAAPERSADVVGVDVSWPQCGQDLPRQLSFAVVGVNNGLANTTNPCLADQLAWAGTATKNAPSSVQPRVALYVNTANPGLQGSWWPKSNTYKGKRVSNPYGNCALRTFKACSYMYGYAKAYDDAKLRGVTNPASYLWWLDVETENSWQRNKAANVAVLEGMAVYFKSIGAPVGIYSTGYQWNQIAGTVKSTSPLAGLPSWLAGARSRSDAEAKCSLPALTPRSRVSMVQYISKGLDYNVSCS</sequence>
<dbReference type="InterPro" id="IPR017853">
    <property type="entry name" value="GH"/>
</dbReference>
<evidence type="ECO:0008006" key="4">
    <source>
        <dbReference type="Google" id="ProtNLM"/>
    </source>
</evidence>
<dbReference type="Gene3D" id="3.20.20.80">
    <property type="entry name" value="Glycosidases"/>
    <property type="match status" value="1"/>
</dbReference>
<dbReference type="RefSeq" id="WP_123256531.1">
    <property type="nucleotide sequence ID" value="NZ_RBED01000133.1"/>
</dbReference>
<dbReference type="OrthoDB" id="9779955at2"/>
<accession>A0A3N0BPZ0</accession>
<keyword evidence="3" id="KW-1185">Reference proteome</keyword>
<comment type="caution">
    <text evidence="2">The sequence shown here is derived from an EMBL/GenBank/DDBJ whole genome shotgun (WGS) entry which is preliminary data.</text>
</comment>
<evidence type="ECO:0000313" key="2">
    <source>
        <dbReference type="EMBL" id="RNL50499.1"/>
    </source>
</evidence>
<gene>
    <name evidence="2" type="ORF">D7003_16575</name>
</gene>